<dbReference type="GO" id="GO:0005829">
    <property type="term" value="C:cytosol"/>
    <property type="evidence" value="ECO:0007669"/>
    <property type="project" value="TreeGrafter"/>
</dbReference>
<dbReference type="EMBL" id="MLJW01000125">
    <property type="protein sequence ID" value="OIQ97955.1"/>
    <property type="molecule type" value="Genomic_DNA"/>
</dbReference>
<dbReference type="InterPro" id="IPR029028">
    <property type="entry name" value="Alpha/beta_knot_MTases"/>
</dbReference>
<gene>
    <name evidence="4" type="primary">trmH_4</name>
    <name evidence="4" type="ORF">GALL_200040</name>
</gene>
<organism evidence="4">
    <name type="scientific">mine drainage metagenome</name>
    <dbReference type="NCBI Taxonomy" id="410659"/>
    <lineage>
        <taxon>unclassified sequences</taxon>
        <taxon>metagenomes</taxon>
        <taxon>ecological metagenomes</taxon>
    </lineage>
</organism>
<dbReference type="GO" id="GO:0032259">
    <property type="term" value="P:methylation"/>
    <property type="evidence" value="ECO:0007669"/>
    <property type="project" value="UniProtKB-KW"/>
</dbReference>
<evidence type="ECO:0000259" key="3">
    <source>
        <dbReference type="Pfam" id="PF00588"/>
    </source>
</evidence>
<dbReference type="InterPro" id="IPR004441">
    <property type="entry name" value="rRNA_MeTrfase_TrmH"/>
</dbReference>
<dbReference type="AlphaFoldDB" id="A0A1J5S844"/>
<dbReference type="Pfam" id="PF00588">
    <property type="entry name" value="SpoU_methylase"/>
    <property type="match status" value="1"/>
</dbReference>
<dbReference type="PANTHER" id="PTHR46429:SF1">
    <property type="entry name" value="23S RRNA (GUANOSINE-2'-O-)-METHYLTRANSFERASE RLMB"/>
    <property type="match status" value="1"/>
</dbReference>
<name>A0A1J5S844_9ZZZZ</name>
<evidence type="ECO:0000256" key="2">
    <source>
        <dbReference type="ARBA" id="ARBA00022679"/>
    </source>
</evidence>
<keyword evidence="2 4" id="KW-0808">Transferase</keyword>
<reference evidence="4" key="1">
    <citation type="submission" date="2016-10" db="EMBL/GenBank/DDBJ databases">
        <title>Sequence of Gallionella enrichment culture.</title>
        <authorList>
            <person name="Poehlein A."/>
            <person name="Muehling M."/>
            <person name="Daniel R."/>
        </authorList>
    </citation>
    <scope>NUCLEOTIDE SEQUENCE</scope>
</reference>
<dbReference type="GO" id="GO:0006396">
    <property type="term" value="P:RNA processing"/>
    <property type="evidence" value="ECO:0007669"/>
    <property type="project" value="InterPro"/>
</dbReference>
<dbReference type="SUPFAM" id="SSF75217">
    <property type="entry name" value="alpha/beta knot"/>
    <property type="match status" value="1"/>
</dbReference>
<dbReference type="PANTHER" id="PTHR46429">
    <property type="entry name" value="23S RRNA (GUANOSINE-2'-O-)-METHYLTRANSFERASE RLMB"/>
    <property type="match status" value="1"/>
</dbReference>
<dbReference type="InterPro" id="IPR029026">
    <property type="entry name" value="tRNA_m1G_MTases_N"/>
</dbReference>
<sequence length="180" mass="20175">MRKLSMDELGRKSVEEFKQADKNKIIVVLDNIRSMHNVGSVFRTSDAFLIEAICLCGYTPQPPHRDIHKTALGATETVDWLHFTTTEEAVVELKKRGYKIFAVEQTEGSISLEKFPEQNEPIAVIFGNEVEGVDDSILKYCDGCIEIPQLGMKHSLNISVAAGIVLWELVRSSWFMGNSS</sequence>
<dbReference type="InterPro" id="IPR001537">
    <property type="entry name" value="SpoU_MeTrfase"/>
</dbReference>
<evidence type="ECO:0000256" key="1">
    <source>
        <dbReference type="ARBA" id="ARBA00022603"/>
    </source>
</evidence>
<dbReference type="CDD" id="cd18097">
    <property type="entry name" value="SpoU-like"/>
    <property type="match status" value="1"/>
</dbReference>
<evidence type="ECO:0000313" key="4">
    <source>
        <dbReference type="EMBL" id="OIQ97955.1"/>
    </source>
</evidence>
<dbReference type="Gene3D" id="3.40.1280.10">
    <property type="match status" value="1"/>
</dbReference>
<comment type="caution">
    <text evidence="4">The sequence shown here is derived from an EMBL/GenBank/DDBJ whole genome shotgun (WGS) entry which is preliminary data.</text>
</comment>
<feature type="domain" description="tRNA/rRNA methyltransferase SpoU type" evidence="3">
    <location>
        <begin position="25"/>
        <end position="167"/>
    </location>
</feature>
<dbReference type="GO" id="GO:0003723">
    <property type="term" value="F:RNA binding"/>
    <property type="evidence" value="ECO:0007669"/>
    <property type="project" value="InterPro"/>
</dbReference>
<dbReference type="GO" id="GO:0141100">
    <property type="term" value="F:tRNA (guanine(18)-2'-O)-methyltransferase activity"/>
    <property type="evidence" value="ECO:0007669"/>
    <property type="project" value="UniProtKB-EC"/>
</dbReference>
<protein>
    <submittedName>
        <fullName evidence="4">tRNA (Guanosine(18)-2'-O)-methyltransferase</fullName>
        <ecNumber evidence="4">2.1.1.34</ecNumber>
    </submittedName>
</protein>
<dbReference type="EC" id="2.1.1.34" evidence="4"/>
<accession>A0A1J5S844</accession>
<keyword evidence="1 4" id="KW-0489">Methyltransferase</keyword>
<proteinExistence type="predicted"/>